<dbReference type="GO" id="GO:0008897">
    <property type="term" value="F:holo-[acyl-carrier-protein] synthase activity"/>
    <property type="evidence" value="ECO:0007669"/>
    <property type="project" value="InterPro"/>
</dbReference>
<dbReference type="GO" id="GO:0000287">
    <property type="term" value="F:magnesium ion binding"/>
    <property type="evidence" value="ECO:0007669"/>
    <property type="project" value="InterPro"/>
</dbReference>
<name>A0A2Z4L1H5_9ACTN</name>
<keyword evidence="1 3" id="KW-0808">Transferase</keyword>
<dbReference type="SUPFAM" id="SSF56214">
    <property type="entry name" value="4'-phosphopantetheinyl transferase"/>
    <property type="match status" value="1"/>
</dbReference>
<organism evidence="3">
    <name type="scientific">Streptomyces conglobatus</name>
    <dbReference type="NCBI Taxonomy" id="1653203"/>
    <lineage>
        <taxon>Bacteria</taxon>
        <taxon>Bacillati</taxon>
        <taxon>Actinomycetota</taxon>
        <taxon>Actinomycetes</taxon>
        <taxon>Kitasatosporales</taxon>
        <taxon>Streptomycetaceae</taxon>
        <taxon>Streptomyces</taxon>
    </lineage>
</organism>
<reference evidence="3" key="1">
    <citation type="submission" date="2018-03" db="EMBL/GenBank/DDBJ databases">
        <authorList>
            <person name="Keele B.F."/>
        </authorList>
    </citation>
    <scope>NUCLEOTIDE SEQUENCE</scope>
    <source>
        <strain evidence="3">ATCC 31005</strain>
    </source>
</reference>
<dbReference type="InterPro" id="IPR008278">
    <property type="entry name" value="4-PPantetheinyl_Trfase_dom"/>
</dbReference>
<gene>
    <name evidence="3" type="primary">natP</name>
</gene>
<sequence>MPPAGTTVSISHSGGLAVALAAPASRCRALGCDLELRGLPLAAAHLVLDPGEESWVRAAGGAAAAEARLFALFSAKEAAFKAYGALLPAGRAPTTLLGISATPVPGGFLARHRRGRREGPGQVLRIGVLPAGPGVFAWTAGVTERIAETIRPTSSAGSGWK</sequence>
<dbReference type="EMBL" id="MH128122">
    <property type="protein sequence ID" value="AWX24487.1"/>
    <property type="molecule type" value="Genomic_DNA"/>
</dbReference>
<dbReference type="AlphaFoldDB" id="A0A2Z4L1H5"/>
<dbReference type="InterPro" id="IPR037143">
    <property type="entry name" value="4-PPantetheinyl_Trfase_dom_sf"/>
</dbReference>
<evidence type="ECO:0000256" key="1">
    <source>
        <dbReference type="ARBA" id="ARBA00022679"/>
    </source>
</evidence>
<feature type="domain" description="4'-phosphopantetheinyl transferase" evidence="2">
    <location>
        <begin position="30"/>
        <end position="87"/>
    </location>
</feature>
<protein>
    <submittedName>
        <fullName evidence="3">Phosphopantetheinyl transferase</fullName>
    </submittedName>
</protein>
<evidence type="ECO:0000313" key="3">
    <source>
        <dbReference type="EMBL" id="AWX24487.1"/>
    </source>
</evidence>
<proteinExistence type="predicted"/>
<accession>A0A2Z4L1H5</accession>
<dbReference type="Pfam" id="PF01648">
    <property type="entry name" value="ACPS"/>
    <property type="match status" value="1"/>
</dbReference>
<evidence type="ECO:0000259" key="2">
    <source>
        <dbReference type="Pfam" id="PF01648"/>
    </source>
</evidence>